<dbReference type="Proteomes" id="UP000052167">
    <property type="component" value="Unassembled WGS sequence"/>
</dbReference>
<dbReference type="AlphaFoldDB" id="A0A922P2X0"/>
<protein>
    <submittedName>
        <fullName evidence="1">Uncharacterized protein</fullName>
    </submittedName>
</protein>
<dbReference type="EMBL" id="JOKJ01000015">
    <property type="protein sequence ID" value="KEQ06666.1"/>
    <property type="molecule type" value="Genomic_DNA"/>
</dbReference>
<sequence>MREVAAASLQAAAEVGPMGLTTERTEQAEEVAMPRQHSVACQLLAALAPIRRPTRVAAAALRVTPGRRLLTAAAAAAAPPGA</sequence>
<evidence type="ECO:0000313" key="2">
    <source>
        <dbReference type="Proteomes" id="UP000052167"/>
    </source>
</evidence>
<name>A0A922P2X0_9HYPH</name>
<reference evidence="1 2" key="1">
    <citation type="submission" date="2014-06" db="EMBL/GenBank/DDBJ databases">
        <title>Rhizobium pelagicum/R2-400B4.</title>
        <authorList>
            <person name="Kimes N.E."/>
            <person name="Lopez-Perez M."/>
        </authorList>
    </citation>
    <scope>NUCLEOTIDE SEQUENCE [LARGE SCALE GENOMIC DNA]</scope>
    <source>
        <strain evidence="1 2">R2-400B4</strain>
    </source>
</reference>
<organism evidence="1 2">
    <name type="scientific">Pseudorhizobium pelagicum</name>
    <dbReference type="NCBI Taxonomy" id="1509405"/>
    <lineage>
        <taxon>Bacteria</taxon>
        <taxon>Pseudomonadati</taxon>
        <taxon>Pseudomonadota</taxon>
        <taxon>Alphaproteobacteria</taxon>
        <taxon>Hyphomicrobiales</taxon>
        <taxon>Rhizobiaceae</taxon>
        <taxon>Rhizobium/Agrobacterium group</taxon>
        <taxon>Pseudorhizobium</taxon>
    </lineage>
</organism>
<gene>
    <name evidence="1" type="ORF">GV68_06335</name>
</gene>
<comment type="caution">
    <text evidence="1">The sequence shown here is derived from an EMBL/GenBank/DDBJ whole genome shotgun (WGS) entry which is preliminary data.</text>
</comment>
<keyword evidence="2" id="KW-1185">Reference proteome</keyword>
<proteinExistence type="predicted"/>
<evidence type="ECO:0000313" key="1">
    <source>
        <dbReference type="EMBL" id="KEQ06666.1"/>
    </source>
</evidence>
<accession>A0A922P2X0</accession>